<gene>
    <name evidence="4" type="ORF">SAMN05443572_1011508</name>
</gene>
<evidence type="ECO:0000256" key="1">
    <source>
        <dbReference type="SAM" id="MobiDB-lite"/>
    </source>
</evidence>
<protein>
    <submittedName>
        <fullName evidence="4">Transposase</fullName>
    </submittedName>
</protein>
<dbReference type="Pfam" id="PF13817">
    <property type="entry name" value="DDE_Tnp_IS66_C"/>
    <property type="match status" value="1"/>
</dbReference>
<evidence type="ECO:0000313" key="5">
    <source>
        <dbReference type="Proteomes" id="UP000183760"/>
    </source>
</evidence>
<feature type="domain" description="Transposase IS66 central" evidence="2">
    <location>
        <begin position="5"/>
        <end position="144"/>
    </location>
</feature>
<feature type="domain" description="Transposase IS66 C-terminal" evidence="3">
    <location>
        <begin position="152"/>
        <end position="188"/>
    </location>
</feature>
<dbReference type="InterPro" id="IPR052344">
    <property type="entry name" value="Transposase-related"/>
</dbReference>
<dbReference type="EMBL" id="FOIB01000001">
    <property type="protein sequence ID" value="SET22530.1"/>
    <property type="molecule type" value="Genomic_DNA"/>
</dbReference>
<sequence>MTLPEGRTRVGCWAHLRRRFFEALPTAPEAREAMDLILELYRVEAQARDADLVGTAAHQALRQEHSTRLLARLRAWLAVQTPRHPPKSPMGQALSYATKQWEALTRFVEDARLPLDNNRSEAALRKAALGRKNFLFVGHEAAGENLAGLYALVATCEANGVNPETYLADVLLRVQTHPNSRIAELLPHEWKRRQTTGPPESHLQPSL</sequence>
<dbReference type="PANTHER" id="PTHR33678:SF1">
    <property type="entry name" value="BLL1576 PROTEIN"/>
    <property type="match status" value="1"/>
</dbReference>
<evidence type="ECO:0000259" key="2">
    <source>
        <dbReference type="Pfam" id="PF03050"/>
    </source>
</evidence>
<dbReference type="InterPro" id="IPR039552">
    <property type="entry name" value="IS66_C"/>
</dbReference>
<organism evidence="4 5">
    <name type="scientific">Myxococcus fulvus</name>
    <dbReference type="NCBI Taxonomy" id="33"/>
    <lineage>
        <taxon>Bacteria</taxon>
        <taxon>Pseudomonadati</taxon>
        <taxon>Myxococcota</taxon>
        <taxon>Myxococcia</taxon>
        <taxon>Myxococcales</taxon>
        <taxon>Cystobacterineae</taxon>
        <taxon>Myxococcaceae</taxon>
        <taxon>Myxococcus</taxon>
    </lineage>
</organism>
<name>A0ABY1BZ91_MYXFU</name>
<evidence type="ECO:0000259" key="3">
    <source>
        <dbReference type="Pfam" id="PF13817"/>
    </source>
</evidence>
<dbReference type="PANTHER" id="PTHR33678">
    <property type="entry name" value="BLL1576 PROTEIN"/>
    <property type="match status" value="1"/>
</dbReference>
<comment type="caution">
    <text evidence="4">The sequence shown here is derived from an EMBL/GenBank/DDBJ whole genome shotgun (WGS) entry which is preliminary data.</text>
</comment>
<reference evidence="4 5" key="1">
    <citation type="submission" date="2016-10" db="EMBL/GenBank/DDBJ databases">
        <authorList>
            <person name="Varghese N."/>
            <person name="Submissions S."/>
        </authorList>
    </citation>
    <scope>NUCLEOTIDE SEQUENCE [LARGE SCALE GENOMIC DNA]</scope>
    <source>
        <strain evidence="4 5">DSM 16525</strain>
    </source>
</reference>
<evidence type="ECO:0000313" key="4">
    <source>
        <dbReference type="EMBL" id="SET22530.1"/>
    </source>
</evidence>
<dbReference type="Proteomes" id="UP000183760">
    <property type="component" value="Unassembled WGS sequence"/>
</dbReference>
<dbReference type="Pfam" id="PF03050">
    <property type="entry name" value="DDE_Tnp_IS66"/>
    <property type="match status" value="1"/>
</dbReference>
<keyword evidence="5" id="KW-1185">Reference proteome</keyword>
<proteinExistence type="predicted"/>
<feature type="compositionally biased region" description="Polar residues" evidence="1">
    <location>
        <begin position="195"/>
        <end position="207"/>
    </location>
</feature>
<dbReference type="InterPro" id="IPR004291">
    <property type="entry name" value="Transposase_IS66_central"/>
</dbReference>
<accession>A0ABY1BZ91</accession>
<feature type="region of interest" description="Disordered" evidence="1">
    <location>
        <begin position="187"/>
        <end position="207"/>
    </location>
</feature>